<dbReference type="InterPro" id="IPR035986">
    <property type="entry name" value="PKD_dom_sf"/>
</dbReference>
<organism evidence="3 4">
    <name type="scientific">Eiseniibacteriota bacterium</name>
    <dbReference type="NCBI Taxonomy" id="2212470"/>
    <lineage>
        <taxon>Bacteria</taxon>
        <taxon>Candidatus Eiseniibacteriota</taxon>
    </lineage>
</organism>
<dbReference type="EMBL" id="VGIY01000214">
    <property type="protein sequence ID" value="MBM3317903.1"/>
    <property type="molecule type" value="Genomic_DNA"/>
</dbReference>
<dbReference type="InterPro" id="IPR022409">
    <property type="entry name" value="PKD/Chitinase_dom"/>
</dbReference>
<comment type="caution">
    <text evidence="3">The sequence shown here is derived from an EMBL/GenBank/DDBJ whole genome shotgun (WGS) entry which is preliminary data.</text>
</comment>
<accession>A0A937X8L6</accession>
<proteinExistence type="predicted"/>
<dbReference type="SUPFAM" id="SSF49299">
    <property type="entry name" value="PKD domain"/>
    <property type="match status" value="1"/>
</dbReference>
<dbReference type="AlphaFoldDB" id="A0A937X8L6"/>
<name>A0A937X8L6_UNCEI</name>
<evidence type="ECO:0000256" key="1">
    <source>
        <dbReference type="SAM" id="MobiDB-lite"/>
    </source>
</evidence>
<dbReference type="Proteomes" id="UP000748308">
    <property type="component" value="Unassembled WGS sequence"/>
</dbReference>
<evidence type="ECO:0000259" key="2">
    <source>
        <dbReference type="SMART" id="SM00089"/>
    </source>
</evidence>
<reference evidence="3" key="1">
    <citation type="submission" date="2019-03" db="EMBL/GenBank/DDBJ databases">
        <title>Lake Tanganyika Metagenome-Assembled Genomes (MAGs).</title>
        <authorList>
            <person name="Tran P."/>
        </authorList>
    </citation>
    <scope>NUCLEOTIDE SEQUENCE</scope>
    <source>
        <strain evidence="3">M_DeepCast_400m_m2_100</strain>
    </source>
</reference>
<protein>
    <submittedName>
        <fullName evidence="3">PKD domain-containing protein</fullName>
    </submittedName>
</protein>
<feature type="compositionally biased region" description="Low complexity" evidence="1">
    <location>
        <begin position="91"/>
        <end position="110"/>
    </location>
</feature>
<feature type="region of interest" description="Disordered" evidence="1">
    <location>
        <begin position="43"/>
        <end position="124"/>
    </location>
</feature>
<dbReference type="SMART" id="SM00089">
    <property type="entry name" value="PKD"/>
    <property type="match status" value="1"/>
</dbReference>
<feature type="domain" description="PKD/Chitinase" evidence="2">
    <location>
        <begin position="117"/>
        <end position="209"/>
    </location>
</feature>
<dbReference type="Gene3D" id="2.60.40.10">
    <property type="entry name" value="Immunoglobulins"/>
    <property type="match status" value="1"/>
</dbReference>
<dbReference type="InterPro" id="IPR013783">
    <property type="entry name" value="Ig-like_fold"/>
</dbReference>
<dbReference type="CDD" id="cd00146">
    <property type="entry name" value="PKD"/>
    <property type="match status" value="1"/>
</dbReference>
<evidence type="ECO:0000313" key="3">
    <source>
        <dbReference type="EMBL" id="MBM3317903.1"/>
    </source>
</evidence>
<evidence type="ECO:0000313" key="4">
    <source>
        <dbReference type="Proteomes" id="UP000748308"/>
    </source>
</evidence>
<feature type="compositionally biased region" description="Low complexity" evidence="1">
    <location>
        <begin position="54"/>
        <end position="69"/>
    </location>
</feature>
<sequence>MLAWLSGARAGGRRGRGAGGHGVALLLAGLLVWTISCQKEGAGSGQAEAQPSVGARGEASAGSAAGARQDQADEQIDRGGPQAAPAPDPGEAPAGSSGGQAPASGAEAGGRVNKPPRARFEVDPLRGYANMTSIKLNSAGSADDIDLSQEMKRRWDFDGDGEWDTGQLRSEFVTWTYREPGRYRPRLLLTDTGGLTDTFTGPEIEILEPCPAPDFALEDINPNSSTRGKIYTLEAFRGAPLVAWFGAPSK</sequence>
<gene>
    <name evidence="3" type="ORF">FJY75_08615</name>
</gene>